<keyword evidence="1" id="KW-0812">Transmembrane</keyword>
<dbReference type="Pfam" id="PF21761">
    <property type="entry name" value="RedAm-like_C"/>
    <property type="match status" value="1"/>
</dbReference>
<proteinExistence type="predicted"/>
<dbReference type="Gene3D" id="3.40.50.720">
    <property type="entry name" value="NAD(P)-binding Rossmann-like Domain"/>
    <property type="match status" value="1"/>
</dbReference>
<evidence type="ECO:0000313" key="4">
    <source>
        <dbReference type="EMBL" id="KAK4245437.1"/>
    </source>
</evidence>
<dbReference type="AlphaFoldDB" id="A0AAN7CQL1"/>
<dbReference type="InterPro" id="IPR036291">
    <property type="entry name" value="NAD(P)-bd_dom_sf"/>
</dbReference>
<feature type="transmembrane region" description="Helical" evidence="1">
    <location>
        <begin position="177"/>
        <end position="197"/>
    </location>
</feature>
<dbReference type="InterPro" id="IPR051265">
    <property type="entry name" value="HIBADH-related_NP60_sf"/>
</dbReference>
<reference evidence="4" key="2">
    <citation type="submission" date="2023-05" db="EMBL/GenBank/DDBJ databases">
        <authorList>
            <consortium name="Lawrence Berkeley National Laboratory"/>
            <person name="Steindorff A."/>
            <person name="Hensen N."/>
            <person name="Bonometti L."/>
            <person name="Westerberg I."/>
            <person name="Brannstrom I.O."/>
            <person name="Guillou S."/>
            <person name="Cros-Aarteil S."/>
            <person name="Calhoun S."/>
            <person name="Haridas S."/>
            <person name="Kuo A."/>
            <person name="Mondo S."/>
            <person name="Pangilinan J."/>
            <person name="Riley R."/>
            <person name="Labutti K."/>
            <person name="Andreopoulos B."/>
            <person name="Lipzen A."/>
            <person name="Chen C."/>
            <person name="Yanf M."/>
            <person name="Daum C."/>
            <person name="Ng V."/>
            <person name="Clum A."/>
            <person name="Ohm R."/>
            <person name="Martin F."/>
            <person name="Silar P."/>
            <person name="Natvig D."/>
            <person name="Lalanne C."/>
            <person name="Gautier V."/>
            <person name="Ament-Velasquez S.L."/>
            <person name="Kruys A."/>
            <person name="Hutchinson M.I."/>
            <person name="Powell A.J."/>
            <person name="Barry K."/>
            <person name="Miller A.N."/>
            <person name="Grigoriev I.V."/>
            <person name="Debuchy R."/>
            <person name="Gladieux P."/>
            <person name="Thoren M.H."/>
            <person name="Johannesson H."/>
        </authorList>
    </citation>
    <scope>NUCLEOTIDE SEQUENCE</scope>
    <source>
        <strain evidence="4">CBS 359.72</strain>
    </source>
</reference>
<evidence type="ECO:0000259" key="3">
    <source>
        <dbReference type="Pfam" id="PF21761"/>
    </source>
</evidence>
<feature type="domain" description="NADPH-dependent reductive aminase-like C-terminal" evidence="3">
    <location>
        <begin position="168"/>
        <end position="304"/>
    </location>
</feature>
<evidence type="ECO:0000259" key="2">
    <source>
        <dbReference type="Pfam" id="PF03446"/>
    </source>
</evidence>
<keyword evidence="1" id="KW-0472">Membrane</keyword>
<accession>A0AAN7CQL1</accession>
<dbReference type="Proteomes" id="UP001303647">
    <property type="component" value="Unassembled WGS sequence"/>
</dbReference>
<dbReference type="EMBL" id="MU857701">
    <property type="protein sequence ID" value="KAK4245437.1"/>
    <property type="molecule type" value="Genomic_DNA"/>
</dbReference>
<evidence type="ECO:0008006" key="6">
    <source>
        <dbReference type="Google" id="ProtNLM"/>
    </source>
</evidence>
<dbReference type="InterPro" id="IPR048666">
    <property type="entry name" value="RedAm-like_C"/>
</dbReference>
<evidence type="ECO:0000256" key="1">
    <source>
        <dbReference type="SAM" id="Phobius"/>
    </source>
</evidence>
<dbReference type="Pfam" id="PF03446">
    <property type="entry name" value="NAD_binding_2"/>
    <property type="match status" value="1"/>
</dbReference>
<reference evidence="4" key="1">
    <citation type="journal article" date="2023" name="Mol. Phylogenet. Evol.">
        <title>Genome-scale phylogeny and comparative genomics of the fungal order Sordariales.</title>
        <authorList>
            <person name="Hensen N."/>
            <person name="Bonometti L."/>
            <person name="Westerberg I."/>
            <person name="Brannstrom I.O."/>
            <person name="Guillou S."/>
            <person name="Cros-Aarteil S."/>
            <person name="Calhoun S."/>
            <person name="Haridas S."/>
            <person name="Kuo A."/>
            <person name="Mondo S."/>
            <person name="Pangilinan J."/>
            <person name="Riley R."/>
            <person name="LaButti K."/>
            <person name="Andreopoulos B."/>
            <person name="Lipzen A."/>
            <person name="Chen C."/>
            <person name="Yan M."/>
            <person name="Daum C."/>
            <person name="Ng V."/>
            <person name="Clum A."/>
            <person name="Steindorff A."/>
            <person name="Ohm R.A."/>
            <person name="Martin F."/>
            <person name="Silar P."/>
            <person name="Natvig D.O."/>
            <person name="Lalanne C."/>
            <person name="Gautier V."/>
            <person name="Ament-Velasquez S.L."/>
            <person name="Kruys A."/>
            <person name="Hutchinson M.I."/>
            <person name="Powell A.J."/>
            <person name="Barry K."/>
            <person name="Miller A.N."/>
            <person name="Grigoriev I.V."/>
            <person name="Debuchy R."/>
            <person name="Gladieux P."/>
            <person name="Hiltunen Thoren M."/>
            <person name="Johannesson H."/>
        </authorList>
    </citation>
    <scope>NUCLEOTIDE SEQUENCE</scope>
    <source>
        <strain evidence="4">CBS 359.72</strain>
    </source>
</reference>
<dbReference type="GO" id="GO:0050661">
    <property type="term" value="F:NADP binding"/>
    <property type="evidence" value="ECO:0007669"/>
    <property type="project" value="InterPro"/>
</dbReference>
<dbReference type="PANTHER" id="PTHR43580:SF2">
    <property type="entry name" value="CYTOKINE-LIKE NUCLEAR FACTOR N-PAC"/>
    <property type="match status" value="1"/>
</dbReference>
<dbReference type="PANTHER" id="PTHR43580">
    <property type="entry name" value="OXIDOREDUCTASE GLYR1-RELATED"/>
    <property type="match status" value="1"/>
</dbReference>
<keyword evidence="5" id="KW-1185">Reference proteome</keyword>
<dbReference type="InterPro" id="IPR006115">
    <property type="entry name" value="6PGDH_NADP-bd"/>
</dbReference>
<gene>
    <name evidence="4" type="ORF">C7999DRAFT_16351</name>
</gene>
<dbReference type="Gene3D" id="1.10.1040.10">
    <property type="entry name" value="N-(1-d-carboxylethyl)-l-norvaline Dehydrogenase, domain 2"/>
    <property type="match status" value="1"/>
</dbReference>
<dbReference type="InterPro" id="IPR013328">
    <property type="entry name" value="6PGD_dom2"/>
</dbReference>
<comment type="caution">
    <text evidence="4">The sequence shown here is derived from an EMBL/GenBank/DDBJ whole genome shotgun (WGS) entry which is preliminary data.</text>
</comment>
<feature type="domain" description="6-phosphogluconate dehydrogenase NADP-binding" evidence="2">
    <location>
        <begin position="4"/>
        <end position="117"/>
    </location>
</feature>
<name>A0AAN7CQL1_9PEZI</name>
<organism evidence="4 5">
    <name type="scientific">Corynascus novoguineensis</name>
    <dbReference type="NCBI Taxonomy" id="1126955"/>
    <lineage>
        <taxon>Eukaryota</taxon>
        <taxon>Fungi</taxon>
        <taxon>Dikarya</taxon>
        <taxon>Ascomycota</taxon>
        <taxon>Pezizomycotina</taxon>
        <taxon>Sordariomycetes</taxon>
        <taxon>Sordariomycetidae</taxon>
        <taxon>Sordariales</taxon>
        <taxon>Chaetomiaceae</taxon>
        <taxon>Corynascus</taxon>
    </lineage>
</organism>
<sequence>MTTVTSIGIGNMGAALASTLLKSTNPPQLTIWNRTADRPQVKSLVDQGAHFEPSLAAAVARSETILICLLDYPTITAAFQAITTAKPLEGKTVINVTNGTPTQARQAEADFKQLGAAAYYDGGIMVTPQLVGTPASFVVLSGESDAAFEAGPRELLKPIGAINYVAPDAGAAALYDVAALASMYGMFMGAFTGIALLKKQRRREPAKEGEAAETKVLAKPATDAVVVPLLKALVPYVSLLADGVDNEDWMNDLGNPLGMQAACMQNIVQTCDEEGVESEGLRYITQLMNRAVEEGFGPGGLSAIGQYLFK</sequence>
<dbReference type="SUPFAM" id="SSF51735">
    <property type="entry name" value="NAD(P)-binding Rossmann-fold domains"/>
    <property type="match status" value="1"/>
</dbReference>
<keyword evidence="1" id="KW-1133">Transmembrane helix</keyword>
<evidence type="ECO:0000313" key="5">
    <source>
        <dbReference type="Proteomes" id="UP001303647"/>
    </source>
</evidence>
<protein>
    <recommendedName>
        <fullName evidence="6">6-phosphogluconate dehydrogenase NADP-binding domain-containing protein</fullName>
    </recommendedName>
</protein>